<dbReference type="InterPro" id="IPR047089">
    <property type="entry name" value="Asp-tRNA-ligase_1_N"/>
</dbReference>
<gene>
    <name evidence="7 9" type="primary">aspS</name>
    <name evidence="9" type="ORF">ACFOLG_00115</name>
</gene>
<feature type="binding site" evidence="7">
    <location>
        <begin position="540"/>
        <end position="543"/>
    </location>
    <ligand>
        <name>ATP</name>
        <dbReference type="ChEBI" id="CHEBI:30616"/>
    </ligand>
</feature>
<keyword evidence="3 7" id="KW-0547">Nucleotide-binding</keyword>
<feature type="binding site" evidence="7">
    <location>
        <position position="218"/>
    </location>
    <ligand>
        <name>L-aspartate</name>
        <dbReference type="ChEBI" id="CHEBI:29991"/>
    </ligand>
</feature>
<proteinExistence type="inferred from homology"/>
<comment type="subunit">
    <text evidence="7">Homodimer.</text>
</comment>
<dbReference type="InterPro" id="IPR029351">
    <property type="entry name" value="GAD_dom"/>
</dbReference>
<feature type="binding site" evidence="7">
    <location>
        <position position="227"/>
    </location>
    <ligand>
        <name>ATP</name>
        <dbReference type="ChEBI" id="CHEBI:30616"/>
    </ligand>
</feature>
<keyword evidence="6 7" id="KW-0030">Aminoacyl-tRNA synthetase</keyword>
<dbReference type="InterPro" id="IPR004365">
    <property type="entry name" value="NA-bd_OB_tRNA"/>
</dbReference>
<keyword evidence="2 7" id="KW-0436">Ligase</keyword>
<dbReference type="Gene3D" id="2.40.50.140">
    <property type="entry name" value="Nucleic acid-binding proteins"/>
    <property type="match status" value="1"/>
</dbReference>
<dbReference type="SUPFAM" id="SSF55261">
    <property type="entry name" value="GAD domain-like"/>
    <property type="match status" value="1"/>
</dbReference>
<keyword evidence="5 7" id="KW-0648">Protein biosynthesis</keyword>
<comment type="catalytic activity">
    <reaction evidence="7">
        <text>tRNA(Asx) + L-aspartate + ATP = L-aspartyl-tRNA(Asx) + AMP + diphosphate</text>
        <dbReference type="Rhea" id="RHEA:18349"/>
        <dbReference type="Rhea" id="RHEA-COMP:9710"/>
        <dbReference type="Rhea" id="RHEA-COMP:9711"/>
        <dbReference type="ChEBI" id="CHEBI:29991"/>
        <dbReference type="ChEBI" id="CHEBI:30616"/>
        <dbReference type="ChEBI" id="CHEBI:33019"/>
        <dbReference type="ChEBI" id="CHEBI:78442"/>
        <dbReference type="ChEBI" id="CHEBI:78516"/>
        <dbReference type="ChEBI" id="CHEBI:456215"/>
        <dbReference type="EC" id="6.1.1.23"/>
    </reaction>
</comment>
<comment type="function">
    <text evidence="7">Aspartyl-tRNA synthetase with relaxed tRNA specificity since it is able to aspartylate not only its cognate tRNA(Asp) but also tRNA(Asn). Reaction proceeds in two steps: L-aspartate is first activated by ATP to form Asp-AMP and then transferred to the acceptor end of tRNA(Asp/Asn).</text>
</comment>
<name>A0ABV7RDZ8_9NEIS</name>
<dbReference type="InterPro" id="IPR012340">
    <property type="entry name" value="NA-bd_OB-fold"/>
</dbReference>
<dbReference type="InterPro" id="IPR045864">
    <property type="entry name" value="aa-tRNA-synth_II/BPL/LPL"/>
</dbReference>
<dbReference type="InterPro" id="IPR002312">
    <property type="entry name" value="Asp/Asn-tRNA-synth_IIb"/>
</dbReference>
<dbReference type="NCBIfam" id="TIGR00459">
    <property type="entry name" value="aspS_bact"/>
    <property type="match status" value="1"/>
</dbReference>
<dbReference type="Pfam" id="PF00152">
    <property type="entry name" value="tRNA-synt_2"/>
    <property type="match status" value="1"/>
</dbReference>
<feature type="binding site" evidence="7">
    <location>
        <begin position="218"/>
        <end position="220"/>
    </location>
    <ligand>
        <name>ATP</name>
        <dbReference type="ChEBI" id="CHEBI:30616"/>
    </ligand>
</feature>
<sequence>MRTDYCGLIDKKYLGQTVTVKGWAHRRRDHGGVIFIDLRDREGLVQVVIDPDTPEAFQTADSARNEFVLAISGIVRERPAGTANSKMISGEIEILAKNIEILNSAATPPFQIDDENLSENVRLTNRVIDLRRPAMQKNLRLRYKVAMGVRNHLDKQGFIDIETPMLTRSTPEGARDYLVPSRVHPGEFFALPQSPQLFKQLLMVAGFDRYYQITKCFRDEDLRADRQPEFTQIDIETSFLNEDQIMDITETMAQEIFRDVMGVELGKFPRMSYADAMYYYGSDKPDLRVSLQFTELTDVMKSEEFKVFRGAADMVGGRVVGLRVPGGATISRKEIDDYTQFAAIYGAKGLAYIKVNDVTKLNEEGLQSPIVKFLSADGIKAIIERTGAQNGDIIFFGADKAKVVNEAIGALRIKIGHERGLDGGYFVKEWRPLWVVDFPMFEHDEEDDRWTACHHPFTSPKPGHEDLMDTDPGACIARAYDMVLNGWEIGGGSVRIHRADIQEKVFAALKITPEEQQNKFGFLLDNLKFGAPPHGGLAFGLDRLVTLMAGAESIRDVIAFPKTQRAQCLLTNAPNAVDDKQLRELNLRLRQKAEPTA</sequence>
<evidence type="ECO:0000313" key="10">
    <source>
        <dbReference type="Proteomes" id="UP001595741"/>
    </source>
</evidence>
<evidence type="ECO:0000256" key="3">
    <source>
        <dbReference type="ARBA" id="ARBA00022741"/>
    </source>
</evidence>
<dbReference type="PANTHER" id="PTHR22594">
    <property type="entry name" value="ASPARTYL/LYSYL-TRNA SYNTHETASE"/>
    <property type="match status" value="1"/>
</dbReference>
<feature type="site" description="Important for tRNA non-discrimination" evidence="7">
    <location>
        <position position="30"/>
    </location>
</feature>
<comment type="similarity">
    <text evidence="1 7">Belongs to the class-II aminoacyl-tRNA synthetase family. Type 1 subfamily.</text>
</comment>
<dbReference type="InterPro" id="IPR004115">
    <property type="entry name" value="GAD-like_sf"/>
</dbReference>
<evidence type="ECO:0000256" key="7">
    <source>
        <dbReference type="HAMAP-Rule" id="MF_00044"/>
    </source>
</evidence>
<dbReference type="HAMAP" id="MF_00044">
    <property type="entry name" value="Asp_tRNA_synth_type1"/>
    <property type="match status" value="1"/>
</dbReference>
<comment type="subcellular location">
    <subcellularLocation>
        <location evidence="7">Cytoplasm</location>
    </subcellularLocation>
</comment>
<reference evidence="10" key="1">
    <citation type="journal article" date="2019" name="Int. J. Syst. Evol. Microbiol.">
        <title>The Global Catalogue of Microorganisms (GCM) 10K type strain sequencing project: providing services to taxonomists for standard genome sequencing and annotation.</title>
        <authorList>
            <consortium name="The Broad Institute Genomics Platform"/>
            <consortium name="The Broad Institute Genome Sequencing Center for Infectious Disease"/>
            <person name="Wu L."/>
            <person name="Ma J."/>
        </authorList>
    </citation>
    <scope>NUCLEOTIDE SEQUENCE [LARGE SCALE GENOMIC DNA]</scope>
    <source>
        <strain evidence="10">KCTC 42742</strain>
    </source>
</reference>
<dbReference type="PANTHER" id="PTHR22594:SF5">
    <property type="entry name" value="ASPARTATE--TRNA LIGASE, MITOCHONDRIAL"/>
    <property type="match status" value="1"/>
</dbReference>
<dbReference type="Proteomes" id="UP001595741">
    <property type="component" value="Unassembled WGS sequence"/>
</dbReference>
<organism evidence="9 10">
    <name type="scientific">Vogesella facilis</name>
    <dbReference type="NCBI Taxonomy" id="1655232"/>
    <lineage>
        <taxon>Bacteria</taxon>
        <taxon>Pseudomonadati</taxon>
        <taxon>Pseudomonadota</taxon>
        <taxon>Betaproteobacteria</taxon>
        <taxon>Neisseriales</taxon>
        <taxon>Chromobacteriaceae</taxon>
        <taxon>Vogesella</taxon>
    </lineage>
</organism>
<evidence type="ECO:0000256" key="1">
    <source>
        <dbReference type="ARBA" id="ARBA00006303"/>
    </source>
</evidence>
<comment type="caution">
    <text evidence="9">The sequence shown here is derived from an EMBL/GenBank/DDBJ whole genome shotgun (WGS) entry which is preliminary data.</text>
</comment>
<dbReference type="EMBL" id="JBHRXN010000001">
    <property type="protein sequence ID" value="MFC3530581.1"/>
    <property type="molecule type" value="Genomic_DNA"/>
</dbReference>
<evidence type="ECO:0000313" key="9">
    <source>
        <dbReference type="EMBL" id="MFC3530581.1"/>
    </source>
</evidence>
<keyword evidence="10" id="KW-1185">Reference proteome</keyword>
<dbReference type="EC" id="6.1.1.23" evidence="7"/>
<protein>
    <recommendedName>
        <fullName evidence="7">Aspartate--tRNA(Asp/Asn) ligase</fullName>
        <ecNumber evidence="7">6.1.1.23</ecNumber>
    </recommendedName>
    <alternativeName>
        <fullName evidence="7">Aspartyl-tRNA synthetase</fullName>
        <shortName evidence="7">AspRS</shortName>
    </alternativeName>
    <alternativeName>
        <fullName evidence="7">Non-discriminating aspartyl-tRNA synthetase</fullName>
        <shortName evidence="7">ND-AspRS</shortName>
    </alternativeName>
</protein>
<evidence type="ECO:0000256" key="4">
    <source>
        <dbReference type="ARBA" id="ARBA00022840"/>
    </source>
</evidence>
<dbReference type="Pfam" id="PF01336">
    <property type="entry name" value="tRNA_anti-codon"/>
    <property type="match status" value="1"/>
</dbReference>
<dbReference type="InterPro" id="IPR004364">
    <property type="entry name" value="Aa-tRNA-synt_II"/>
</dbReference>
<evidence type="ECO:0000256" key="6">
    <source>
        <dbReference type="ARBA" id="ARBA00023146"/>
    </source>
</evidence>
<dbReference type="GO" id="GO:0004815">
    <property type="term" value="F:aspartate-tRNA ligase activity"/>
    <property type="evidence" value="ECO:0007669"/>
    <property type="project" value="UniProtKB-EC"/>
</dbReference>
<keyword evidence="7" id="KW-0963">Cytoplasm</keyword>
<feature type="site" description="Important for tRNA non-discrimination" evidence="7">
    <location>
        <position position="81"/>
    </location>
</feature>
<feature type="binding site" evidence="7">
    <location>
        <position position="172"/>
    </location>
    <ligand>
        <name>L-aspartate</name>
        <dbReference type="ChEBI" id="CHEBI:29991"/>
    </ligand>
</feature>
<feature type="binding site" evidence="7">
    <location>
        <position position="488"/>
    </location>
    <ligand>
        <name>ATP</name>
        <dbReference type="ChEBI" id="CHEBI:30616"/>
    </ligand>
</feature>
<evidence type="ECO:0000256" key="5">
    <source>
        <dbReference type="ARBA" id="ARBA00022917"/>
    </source>
</evidence>
<dbReference type="SUPFAM" id="SSF50249">
    <property type="entry name" value="Nucleic acid-binding proteins"/>
    <property type="match status" value="1"/>
</dbReference>
<dbReference type="InterPro" id="IPR006195">
    <property type="entry name" value="aa-tRNA-synth_II"/>
</dbReference>
<dbReference type="InterPro" id="IPR047090">
    <property type="entry name" value="AspRS_core"/>
</dbReference>
<dbReference type="RefSeq" id="WP_386087170.1">
    <property type="nucleotide sequence ID" value="NZ_JBHRXN010000001.1"/>
</dbReference>
<feature type="binding site" evidence="7">
    <location>
        <position position="454"/>
    </location>
    <ligand>
        <name>L-aspartate</name>
        <dbReference type="ChEBI" id="CHEBI:29991"/>
    </ligand>
</feature>
<dbReference type="Gene3D" id="3.30.930.10">
    <property type="entry name" value="Bira Bifunctional Protein, Domain 2"/>
    <property type="match status" value="1"/>
</dbReference>
<dbReference type="SUPFAM" id="SSF55681">
    <property type="entry name" value="Class II aaRS and biotin synthetases"/>
    <property type="match status" value="1"/>
</dbReference>
<dbReference type="PRINTS" id="PR01042">
    <property type="entry name" value="TRNASYNTHASP"/>
</dbReference>
<dbReference type="PROSITE" id="PS50862">
    <property type="entry name" value="AA_TRNA_LIGASE_II"/>
    <property type="match status" value="1"/>
</dbReference>
<dbReference type="Pfam" id="PF02938">
    <property type="entry name" value="GAD"/>
    <property type="match status" value="1"/>
</dbReference>
<evidence type="ECO:0000259" key="8">
    <source>
        <dbReference type="PROSITE" id="PS50862"/>
    </source>
</evidence>
<keyword evidence="4 7" id="KW-0067">ATP-binding</keyword>
<feature type="domain" description="Aminoacyl-transfer RNA synthetases class-II family profile" evidence="8">
    <location>
        <begin position="139"/>
        <end position="561"/>
    </location>
</feature>
<feature type="region of interest" description="Aspartate" evidence="7">
    <location>
        <begin position="196"/>
        <end position="199"/>
    </location>
</feature>
<feature type="binding site" evidence="7">
    <location>
        <position position="495"/>
    </location>
    <ligand>
        <name>L-aspartate</name>
        <dbReference type="ChEBI" id="CHEBI:29991"/>
    </ligand>
</feature>
<dbReference type="CDD" id="cd04317">
    <property type="entry name" value="EcAspRS_like_N"/>
    <property type="match status" value="1"/>
</dbReference>
<dbReference type="CDD" id="cd00777">
    <property type="entry name" value="AspRS_core"/>
    <property type="match status" value="1"/>
</dbReference>
<dbReference type="Gene3D" id="3.30.1360.30">
    <property type="entry name" value="GAD-like domain"/>
    <property type="match status" value="1"/>
</dbReference>
<evidence type="ECO:0000256" key="2">
    <source>
        <dbReference type="ARBA" id="ARBA00022598"/>
    </source>
</evidence>
<dbReference type="NCBIfam" id="NF001750">
    <property type="entry name" value="PRK00476.1"/>
    <property type="match status" value="1"/>
</dbReference>
<dbReference type="InterPro" id="IPR004524">
    <property type="entry name" value="Asp-tRNA-ligase_1"/>
</dbReference>
<accession>A0ABV7RDZ8</accession>